<protein>
    <submittedName>
        <fullName evidence="3">Rhs family protein</fullName>
    </submittedName>
</protein>
<dbReference type="NCBIfam" id="TIGR03696">
    <property type="entry name" value="Rhs_assc_core"/>
    <property type="match status" value="1"/>
</dbReference>
<accession>A0A3B0YAX8</accession>
<dbReference type="EMBL" id="UOFN01000085">
    <property type="protein sequence ID" value="VAW78008.1"/>
    <property type="molecule type" value="Genomic_DNA"/>
</dbReference>
<organism evidence="3">
    <name type="scientific">hydrothermal vent metagenome</name>
    <dbReference type="NCBI Taxonomy" id="652676"/>
    <lineage>
        <taxon>unclassified sequences</taxon>
        <taxon>metagenomes</taxon>
        <taxon>ecological metagenomes</taxon>
    </lineage>
</organism>
<dbReference type="InterPro" id="IPR031325">
    <property type="entry name" value="RHS_repeat"/>
</dbReference>
<reference evidence="3" key="1">
    <citation type="submission" date="2018-06" db="EMBL/GenBank/DDBJ databases">
        <authorList>
            <person name="Zhirakovskaya E."/>
        </authorList>
    </citation>
    <scope>NUCLEOTIDE SEQUENCE</scope>
</reference>
<dbReference type="AlphaFoldDB" id="A0A3B0YAX8"/>
<gene>
    <name evidence="3" type="ORF">MNBD_GAMMA15-809</name>
</gene>
<dbReference type="PRINTS" id="PR00394">
    <property type="entry name" value="RHSPROTEIN"/>
</dbReference>
<feature type="domain" description="Teneurin-like YD-shell" evidence="2">
    <location>
        <begin position="174"/>
        <end position="403"/>
    </location>
</feature>
<dbReference type="InterPro" id="IPR056823">
    <property type="entry name" value="TEN-like_YD-shell"/>
</dbReference>
<evidence type="ECO:0000259" key="2">
    <source>
        <dbReference type="Pfam" id="PF25023"/>
    </source>
</evidence>
<dbReference type="Pfam" id="PF05593">
    <property type="entry name" value="RHS_repeat"/>
    <property type="match status" value="1"/>
</dbReference>
<evidence type="ECO:0000313" key="3">
    <source>
        <dbReference type="EMBL" id="VAW78008.1"/>
    </source>
</evidence>
<dbReference type="Pfam" id="PF25023">
    <property type="entry name" value="TEN_YD-shell"/>
    <property type="match status" value="1"/>
</dbReference>
<dbReference type="PANTHER" id="PTHR32305">
    <property type="match status" value="1"/>
</dbReference>
<dbReference type="NCBIfam" id="TIGR01643">
    <property type="entry name" value="YD_repeat_2x"/>
    <property type="match status" value="1"/>
</dbReference>
<proteinExistence type="predicted"/>
<evidence type="ECO:0000256" key="1">
    <source>
        <dbReference type="ARBA" id="ARBA00022737"/>
    </source>
</evidence>
<dbReference type="Gene3D" id="2.180.10.10">
    <property type="entry name" value="RHS repeat-associated core"/>
    <property type="match status" value="1"/>
</dbReference>
<dbReference type="InterPro" id="IPR006530">
    <property type="entry name" value="YD"/>
</dbReference>
<dbReference type="InterPro" id="IPR050708">
    <property type="entry name" value="T6SS_VgrG/RHS"/>
</dbReference>
<sequence>MTYSNSAENITYSYDDATNGNKGIGRLTSVTEPSGTSQYEYNALGEVTKTTQTINGQTYATEYLFDAAGRASGVIYPSGISMSYAYDNLGQITGVNATINSQAQSIAGAISYLPFGPMKTLTFGNGSVLTNSYDLDYRLTDSTVASLKQNSYSYSLTDNITVIDDALATASNQSFIYDVLDRLDIASGEYGSIDYGYDGVGNRLSKNADTYSYENSSSLQTIFGTETRAFAYDANGNTLQNGNLTFTYNQANRLASATDGAFNASYTYNARGERVAKSVDGVETHYIFNLSGKLIAEADANGIILREYVYFNDAPLAQIVGSDIYYYHNSHLGTPESMTDSTQAVVWSASYTPFGKGTVTAGVVENNLRFPGQYYDQETGLHYNMHRYYDPAVGRYLTADRLDVMGRTIDPEFTSRGYYGEGWFQHNGKWYYDGQTGELNHIYGYVSQNPVNYIDPLGLHHKRSHKFRPPSPPLLLPNGNLWDGYRRQDGTCSLGPLTGLGNSCFPERCLRHDQCYDDNRCNASSWIPTLFGADRSCNQCNRDFFK</sequence>
<keyword evidence="1" id="KW-0677">Repeat</keyword>
<name>A0A3B0YAX8_9ZZZZ</name>
<dbReference type="PANTHER" id="PTHR32305:SF15">
    <property type="entry name" value="PROTEIN RHSA-RELATED"/>
    <property type="match status" value="1"/>
</dbReference>
<dbReference type="InterPro" id="IPR022385">
    <property type="entry name" value="Rhs_assc_core"/>
</dbReference>